<organism evidence="2 3">
    <name type="scientific">Halosimplex litoreum</name>
    <dbReference type="NCBI Taxonomy" id="1198301"/>
    <lineage>
        <taxon>Archaea</taxon>
        <taxon>Methanobacteriati</taxon>
        <taxon>Methanobacteriota</taxon>
        <taxon>Stenosarchaea group</taxon>
        <taxon>Halobacteria</taxon>
        <taxon>Halobacteriales</taxon>
        <taxon>Haloarculaceae</taxon>
        <taxon>Halosimplex</taxon>
    </lineage>
</organism>
<dbReference type="AlphaFoldDB" id="A0A7T3FX14"/>
<feature type="domain" description="DUF7344" evidence="1">
    <location>
        <begin position="13"/>
        <end position="84"/>
    </location>
</feature>
<dbReference type="RefSeq" id="WP_198061110.1">
    <property type="nucleotide sequence ID" value="NZ_CP065856.1"/>
</dbReference>
<dbReference type="InterPro" id="IPR036388">
    <property type="entry name" value="WH-like_DNA-bd_sf"/>
</dbReference>
<proteinExistence type="predicted"/>
<gene>
    <name evidence="2" type="ORF">I7X12_16385</name>
</gene>
<dbReference type="Gene3D" id="1.10.10.10">
    <property type="entry name" value="Winged helix-like DNA-binding domain superfamily/Winged helix DNA-binding domain"/>
    <property type="match status" value="1"/>
</dbReference>
<dbReference type="InterPro" id="IPR055768">
    <property type="entry name" value="DUF7344"/>
</dbReference>
<name>A0A7T3FX14_9EURY</name>
<dbReference type="Proteomes" id="UP000595001">
    <property type="component" value="Chromosome"/>
</dbReference>
<protein>
    <recommendedName>
        <fullName evidence="1">DUF7344 domain-containing protein</fullName>
    </recommendedName>
</protein>
<sequence>MTADDEDELDTAFELLADRRRRAVVTVLRTAPRGALELPALVDAVATECEADPDAFASTLHHNHLPKLDDAGVVEFDREEGVVSYDSHPLVERCLDVAQSYRSDQWMRGPSKPESE</sequence>
<reference evidence="2 3" key="1">
    <citation type="submission" date="2020-12" db="EMBL/GenBank/DDBJ databases">
        <title>Halosimplex halophilum sp. nov. and Halosimplex salinum sp. nov., two new members of the genus Halosimplex.</title>
        <authorList>
            <person name="Cui H.L."/>
        </authorList>
    </citation>
    <scope>NUCLEOTIDE SEQUENCE [LARGE SCALE GENOMIC DNA]</scope>
    <source>
        <strain evidence="2 3">YGH94</strain>
    </source>
</reference>
<keyword evidence="3" id="KW-1185">Reference proteome</keyword>
<evidence type="ECO:0000313" key="3">
    <source>
        <dbReference type="Proteomes" id="UP000595001"/>
    </source>
</evidence>
<evidence type="ECO:0000259" key="1">
    <source>
        <dbReference type="Pfam" id="PF24035"/>
    </source>
</evidence>
<dbReference type="EMBL" id="CP065856">
    <property type="protein sequence ID" value="QPV62301.1"/>
    <property type="molecule type" value="Genomic_DNA"/>
</dbReference>
<evidence type="ECO:0000313" key="2">
    <source>
        <dbReference type="EMBL" id="QPV62301.1"/>
    </source>
</evidence>
<dbReference type="Pfam" id="PF24035">
    <property type="entry name" value="DUF7344"/>
    <property type="match status" value="1"/>
</dbReference>
<dbReference type="OrthoDB" id="241828at2157"/>
<dbReference type="KEGG" id="hlt:I7X12_16385"/>
<accession>A0A7T3FX14</accession>
<dbReference type="GeneID" id="60590104"/>